<evidence type="ECO:0000313" key="2">
    <source>
        <dbReference type="Proteomes" id="UP000786662"/>
    </source>
</evidence>
<accession>A0A9D6HR46</accession>
<sequence>MPKKADFILISQIARETPYSAEYLGLLVRKGKISGKKFGRNWSISRSALAEYLAEHRAVVSSLLSPPFTPLAVLASMPEMGAMGEKGKEENLAAEVKKELDALEEIYKHREAPEIPKFK</sequence>
<dbReference type="AlphaFoldDB" id="A0A9D6HR46"/>
<name>A0A9D6HR46_9BACT</name>
<reference evidence="1" key="1">
    <citation type="submission" date="2020-07" db="EMBL/GenBank/DDBJ databases">
        <title>Huge and variable diversity of episymbiotic CPR bacteria and DPANN archaea in groundwater ecosystems.</title>
        <authorList>
            <person name="He C.Y."/>
            <person name="Keren R."/>
            <person name="Whittaker M."/>
            <person name="Farag I.F."/>
            <person name="Doudna J."/>
            <person name="Cate J.H.D."/>
            <person name="Banfield J.F."/>
        </authorList>
    </citation>
    <scope>NUCLEOTIDE SEQUENCE</scope>
    <source>
        <strain evidence="1">NC_groundwater_191_Ag_S-0.1um_45_8</strain>
    </source>
</reference>
<dbReference type="EMBL" id="JACOYY010000068">
    <property type="protein sequence ID" value="MBI2052504.1"/>
    <property type="molecule type" value="Genomic_DNA"/>
</dbReference>
<proteinExistence type="predicted"/>
<gene>
    <name evidence="1" type="ORF">HYT38_02390</name>
</gene>
<evidence type="ECO:0000313" key="1">
    <source>
        <dbReference type="EMBL" id="MBI2052504.1"/>
    </source>
</evidence>
<dbReference type="Proteomes" id="UP000786662">
    <property type="component" value="Unassembled WGS sequence"/>
</dbReference>
<comment type="caution">
    <text evidence="1">The sequence shown here is derived from an EMBL/GenBank/DDBJ whole genome shotgun (WGS) entry which is preliminary data.</text>
</comment>
<protein>
    <submittedName>
        <fullName evidence="1">Helix-turn-helix domain-containing protein</fullName>
    </submittedName>
</protein>
<organism evidence="1 2">
    <name type="scientific">Candidatus Sungiibacteriota bacterium</name>
    <dbReference type="NCBI Taxonomy" id="2750080"/>
    <lineage>
        <taxon>Bacteria</taxon>
        <taxon>Candidatus Sungiibacteriota</taxon>
    </lineage>
</organism>